<protein>
    <submittedName>
        <fullName evidence="2">Expressed protein</fullName>
    </submittedName>
</protein>
<dbReference type="Proteomes" id="UP000008141">
    <property type="component" value="Unassembled WGS sequence"/>
</dbReference>
<dbReference type="AlphaFoldDB" id="E1Z7W7"/>
<dbReference type="EMBL" id="GL433838">
    <property type="protein sequence ID" value="EFN58242.1"/>
    <property type="molecule type" value="Genomic_DNA"/>
</dbReference>
<proteinExistence type="predicted"/>
<dbReference type="KEGG" id="cvr:CHLNCDRAFT_142155"/>
<accession>E1Z7W7</accession>
<feature type="region of interest" description="Disordered" evidence="1">
    <location>
        <begin position="57"/>
        <end position="77"/>
    </location>
</feature>
<feature type="region of interest" description="Disordered" evidence="1">
    <location>
        <begin position="1"/>
        <end position="21"/>
    </location>
</feature>
<reference evidence="2 3" key="1">
    <citation type="journal article" date="2010" name="Plant Cell">
        <title>The Chlorella variabilis NC64A genome reveals adaptation to photosymbiosis, coevolution with viruses, and cryptic sex.</title>
        <authorList>
            <person name="Blanc G."/>
            <person name="Duncan G."/>
            <person name="Agarkova I."/>
            <person name="Borodovsky M."/>
            <person name="Gurnon J."/>
            <person name="Kuo A."/>
            <person name="Lindquist E."/>
            <person name="Lucas S."/>
            <person name="Pangilinan J."/>
            <person name="Polle J."/>
            <person name="Salamov A."/>
            <person name="Terry A."/>
            <person name="Yamada T."/>
            <person name="Dunigan D.D."/>
            <person name="Grigoriev I.V."/>
            <person name="Claverie J.M."/>
            <person name="Van Etten J.L."/>
        </authorList>
    </citation>
    <scope>NUCLEOTIDE SEQUENCE [LARGE SCALE GENOMIC DNA]</scope>
    <source>
        <strain evidence="2 3">NC64A</strain>
    </source>
</reference>
<name>E1Z7W7_CHLVA</name>
<gene>
    <name evidence="2" type="ORF">CHLNCDRAFT_142155</name>
</gene>
<dbReference type="InParanoid" id="E1Z7W7"/>
<evidence type="ECO:0000256" key="1">
    <source>
        <dbReference type="SAM" id="MobiDB-lite"/>
    </source>
</evidence>
<sequence length="77" mass="8723">MEEQLKHEEKLARLQERQEHQKMGMEDLSKMMGRLQMTLDSVVAGTTPYQQAQSQKMEAASQKMERDGIAEDGPEGG</sequence>
<organism evidence="3">
    <name type="scientific">Chlorella variabilis</name>
    <name type="common">Green alga</name>
    <dbReference type="NCBI Taxonomy" id="554065"/>
    <lineage>
        <taxon>Eukaryota</taxon>
        <taxon>Viridiplantae</taxon>
        <taxon>Chlorophyta</taxon>
        <taxon>core chlorophytes</taxon>
        <taxon>Trebouxiophyceae</taxon>
        <taxon>Chlorellales</taxon>
        <taxon>Chlorellaceae</taxon>
        <taxon>Chlorella clade</taxon>
        <taxon>Chlorella</taxon>
    </lineage>
</organism>
<dbReference type="RefSeq" id="XP_005850344.1">
    <property type="nucleotide sequence ID" value="XM_005850282.1"/>
</dbReference>
<evidence type="ECO:0000313" key="3">
    <source>
        <dbReference type="Proteomes" id="UP000008141"/>
    </source>
</evidence>
<dbReference type="GeneID" id="17357373"/>
<evidence type="ECO:0000313" key="2">
    <source>
        <dbReference type="EMBL" id="EFN58242.1"/>
    </source>
</evidence>
<keyword evidence="3" id="KW-1185">Reference proteome</keyword>